<accession>A0A848LLR4</accession>
<comment type="caution">
    <text evidence="1">The sequence shown here is derived from an EMBL/GenBank/DDBJ whole genome shotgun (WGS) entry which is preliminary data.</text>
</comment>
<dbReference type="EMBL" id="JABBJJ010000145">
    <property type="protein sequence ID" value="NMO18639.1"/>
    <property type="molecule type" value="Genomic_DNA"/>
</dbReference>
<protein>
    <submittedName>
        <fullName evidence="1">Uncharacterized protein</fullName>
    </submittedName>
</protein>
<sequence>MSINADDLREFIEEELARNTTHHKWRGKGIPIRRTSWYTNAHRSDIQEIGKKYGCHTCLSKLHKDRDQPWVGDHIPPTSLSKNLRLTLSVDLNPTVLFPQCHDCSSRQASLIKGLNAMRAGDALKFLNNNPDEKCFILGVRDPIPGNCVSSSGPKVTSNEGQEIQKIGSKQGCHTCNGKVPARTYHADHSFPKEFCTPYMESVFDKLGLLYPIDFDLKPQCPRCSSNQGGSVSWVAQLAKEFAREQKVPVYKW</sequence>
<reference evidence="1 2" key="1">
    <citation type="submission" date="2020-04" db="EMBL/GenBank/DDBJ databases">
        <title>Draft genome of Pyxidicoccus fallax type strain.</title>
        <authorList>
            <person name="Whitworth D.E."/>
        </authorList>
    </citation>
    <scope>NUCLEOTIDE SEQUENCE [LARGE SCALE GENOMIC DNA]</scope>
    <source>
        <strain evidence="1 2">DSM 14698</strain>
    </source>
</reference>
<evidence type="ECO:0000313" key="1">
    <source>
        <dbReference type="EMBL" id="NMO18639.1"/>
    </source>
</evidence>
<gene>
    <name evidence="1" type="ORF">HG543_27810</name>
</gene>
<dbReference type="RefSeq" id="WP_169347902.1">
    <property type="nucleotide sequence ID" value="NZ_JABBJJ010000145.1"/>
</dbReference>
<dbReference type="PANTHER" id="PTHR38585:SF1">
    <property type="entry name" value="TRANSMEMBRANE PROTEIN"/>
    <property type="match status" value="1"/>
</dbReference>
<name>A0A848LLR4_9BACT</name>
<dbReference type="AlphaFoldDB" id="A0A848LLR4"/>
<proteinExistence type="predicted"/>
<dbReference type="PANTHER" id="PTHR38585">
    <property type="entry name" value="TRANSMEMBRANE PROTEIN"/>
    <property type="match status" value="1"/>
</dbReference>
<evidence type="ECO:0000313" key="2">
    <source>
        <dbReference type="Proteomes" id="UP000518300"/>
    </source>
</evidence>
<keyword evidence="2" id="KW-1185">Reference proteome</keyword>
<dbReference type="Proteomes" id="UP000518300">
    <property type="component" value="Unassembled WGS sequence"/>
</dbReference>
<organism evidence="1 2">
    <name type="scientific">Pyxidicoccus fallax</name>
    <dbReference type="NCBI Taxonomy" id="394095"/>
    <lineage>
        <taxon>Bacteria</taxon>
        <taxon>Pseudomonadati</taxon>
        <taxon>Myxococcota</taxon>
        <taxon>Myxococcia</taxon>
        <taxon>Myxococcales</taxon>
        <taxon>Cystobacterineae</taxon>
        <taxon>Myxococcaceae</taxon>
        <taxon>Pyxidicoccus</taxon>
    </lineage>
</organism>